<feature type="domain" description="Double zinc ribbon" evidence="3">
    <location>
        <begin position="9"/>
        <end position="68"/>
    </location>
</feature>
<organism evidence="4 5">
    <name type="scientific">Syntrophus gentianae</name>
    <dbReference type="NCBI Taxonomy" id="43775"/>
    <lineage>
        <taxon>Bacteria</taxon>
        <taxon>Pseudomonadati</taxon>
        <taxon>Thermodesulfobacteriota</taxon>
        <taxon>Syntrophia</taxon>
        <taxon>Syntrophales</taxon>
        <taxon>Syntrophaceae</taxon>
        <taxon>Syntrophus</taxon>
    </lineage>
</organism>
<gene>
    <name evidence="4" type="ORF">SAMN04489760_11133</name>
</gene>
<accession>A0A1H7XNK3</accession>
<evidence type="ECO:0000256" key="1">
    <source>
        <dbReference type="ARBA" id="ARBA00008007"/>
    </source>
</evidence>
<comment type="similarity">
    <text evidence="1">Belongs to the ComF/GntX family.</text>
</comment>
<dbReference type="STRING" id="43775.SAMN04489760_11133"/>
<protein>
    <submittedName>
        <fullName evidence="4">ComF family protein</fullName>
    </submittedName>
</protein>
<dbReference type="PANTHER" id="PTHR47505">
    <property type="entry name" value="DNA UTILIZATION PROTEIN YHGH"/>
    <property type="match status" value="1"/>
</dbReference>
<reference evidence="4 5" key="1">
    <citation type="submission" date="2016-10" db="EMBL/GenBank/DDBJ databases">
        <authorList>
            <person name="de Groot N.N."/>
        </authorList>
    </citation>
    <scope>NUCLEOTIDE SEQUENCE [LARGE SCALE GENOMIC DNA]</scope>
    <source>
        <strain evidence="4 5">DSM 8423</strain>
    </source>
</reference>
<name>A0A1H7XNK3_9BACT</name>
<dbReference type="PANTHER" id="PTHR47505:SF1">
    <property type="entry name" value="DNA UTILIZATION PROTEIN YHGH"/>
    <property type="match status" value="1"/>
</dbReference>
<evidence type="ECO:0000313" key="4">
    <source>
        <dbReference type="EMBL" id="SEM34569.1"/>
    </source>
</evidence>
<dbReference type="Pfam" id="PF00156">
    <property type="entry name" value="Pribosyltran"/>
    <property type="match status" value="1"/>
</dbReference>
<dbReference type="InterPro" id="IPR000836">
    <property type="entry name" value="PRTase_dom"/>
</dbReference>
<dbReference type="RefSeq" id="WP_093883377.1">
    <property type="nucleotide sequence ID" value="NZ_FOBS01000011.1"/>
</dbReference>
<dbReference type="EMBL" id="FOBS01000011">
    <property type="protein sequence ID" value="SEM34569.1"/>
    <property type="molecule type" value="Genomic_DNA"/>
</dbReference>
<feature type="domain" description="Phosphoribosyltransferase" evidence="2">
    <location>
        <begin position="145"/>
        <end position="238"/>
    </location>
</feature>
<dbReference type="InterPro" id="IPR044005">
    <property type="entry name" value="DZR_2"/>
</dbReference>
<dbReference type="Gene3D" id="3.40.50.2020">
    <property type="match status" value="1"/>
</dbReference>
<keyword evidence="5" id="KW-1185">Reference proteome</keyword>
<dbReference type="InterPro" id="IPR051910">
    <property type="entry name" value="ComF/GntX_DNA_util-trans"/>
</dbReference>
<proteinExistence type="inferred from homology"/>
<evidence type="ECO:0000259" key="2">
    <source>
        <dbReference type="Pfam" id="PF00156"/>
    </source>
</evidence>
<dbReference type="SUPFAM" id="SSF53271">
    <property type="entry name" value="PRTase-like"/>
    <property type="match status" value="1"/>
</dbReference>
<dbReference type="CDD" id="cd06223">
    <property type="entry name" value="PRTases_typeI"/>
    <property type="match status" value="1"/>
</dbReference>
<dbReference type="Proteomes" id="UP000198744">
    <property type="component" value="Unassembled WGS sequence"/>
</dbReference>
<dbReference type="AlphaFoldDB" id="A0A1H7XNK3"/>
<sequence length="239" mass="26691">MNSFFKAIFDLLFPPRCLSCQNLLISGEEQGFCPDCQTRISFLFPPFCQICGSPLPAGVQSSNICHRCTVSAPPFEICRSVGRYDSVLMEAIHALKYQRKIPAGVVLGKILSAHVANLLPFGDYDRIIPVPLHKKRLRKRGFNQSLILARAMARDFSLPLDFQSLKRRVHTDPQIGLGRKQRETNVREAFECVRRDQIANSRILLIDDVYTTGSTVRECSRVLLEGGAKSVAVATVARA</sequence>
<dbReference type="InterPro" id="IPR029057">
    <property type="entry name" value="PRTase-like"/>
</dbReference>
<evidence type="ECO:0000313" key="5">
    <source>
        <dbReference type="Proteomes" id="UP000198744"/>
    </source>
</evidence>
<dbReference type="OrthoDB" id="9779910at2"/>
<dbReference type="Pfam" id="PF18912">
    <property type="entry name" value="DZR_2"/>
    <property type="match status" value="1"/>
</dbReference>
<evidence type="ECO:0000259" key="3">
    <source>
        <dbReference type="Pfam" id="PF18912"/>
    </source>
</evidence>